<accession>A0A919SSJ3</accession>
<evidence type="ECO:0000313" key="3">
    <source>
        <dbReference type="EMBL" id="GIM77737.1"/>
    </source>
</evidence>
<comment type="similarity">
    <text evidence="1">Belongs to the universal stress protein A family.</text>
</comment>
<comment type="caution">
    <text evidence="3">The sequence shown here is derived from an EMBL/GenBank/DDBJ whole genome shotgun (WGS) entry which is preliminary data.</text>
</comment>
<sequence length="308" mass="32877">MHTDVSDPQQLPVVVAIDQAREHLAIVDLGVEEATRRQASLAIVHVWPSRYSATTRTRSPIPTEADSRHLLELAARRARHQAPRLRVSTELLSGRASTVLTERSAAARLLVVGHRDEALTQPSWGSTATYLAHQSVCPLLVHRGTAPQRGPVVLAASGQQRSTSTVACAYEEADRYGSRLVALHVVASSSGAEPTADGDLAAGRAQADRQLAEALTGWAWTCPDVVVERLVVQDIDAGYTLQRAARRSRLLVAGMGRTGRFAELVYGSLGIAAMRGAVCPVLLIPPGWRVRPTNETAGSAAMLSGNVA</sequence>
<organism evidence="3 4">
    <name type="scientific">Actinoplanes auranticolor</name>
    <dbReference type="NCBI Taxonomy" id="47988"/>
    <lineage>
        <taxon>Bacteria</taxon>
        <taxon>Bacillati</taxon>
        <taxon>Actinomycetota</taxon>
        <taxon>Actinomycetes</taxon>
        <taxon>Micromonosporales</taxon>
        <taxon>Micromonosporaceae</taxon>
        <taxon>Actinoplanes</taxon>
    </lineage>
</organism>
<dbReference type="InterPro" id="IPR014729">
    <property type="entry name" value="Rossmann-like_a/b/a_fold"/>
</dbReference>
<protein>
    <recommendedName>
        <fullName evidence="2">UspA domain-containing protein</fullName>
    </recommendedName>
</protein>
<proteinExistence type="inferred from homology"/>
<evidence type="ECO:0000256" key="1">
    <source>
        <dbReference type="ARBA" id="ARBA00008791"/>
    </source>
</evidence>
<dbReference type="InterPro" id="IPR006016">
    <property type="entry name" value="UspA"/>
</dbReference>
<keyword evidence="4" id="KW-1185">Reference proteome</keyword>
<reference evidence="3" key="1">
    <citation type="submission" date="2021-03" db="EMBL/GenBank/DDBJ databases">
        <title>Whole genome shotgun sequence of Actinoplanes auranticolor NBRC 12245.</title>
        <authorList>
            <person name="Komaki H."/>
            <person name="Tamura T."/>
        </authorList>
    </citation>
    <scope>NUCLEOTIDE SEQUENCE</scope>
    <source>
        <strain evidence="3">NBRC 12245</strain>
    </source>
</reference>
<dbReference type="EMBL" id="BOQL01000068">
    <property type="protein sequence ID" value="GIM77737.1"/>
    <property type="molecule type" value="Genomic_DNA"/>
</dbReference>
<dbReference type="SUPFAM" id="SSF52402">
    <property type="entry name" value="Adenine nucleotide alpha hydrolases-like"/>
    <property type="match status" value="2"/>
</dbReference>
<dbReference type="Proteomes" id="UP000681340">
    <property type="component" value="Unassembled WGS sequence"/>
</dbReference>
<gene>
    <name evidence="3" type="ORF">Aau02nite_77450</name>
</gene>
<feature type="domain" description="UspA" evidence="2">
    <location>
        <begin position="151"/>
        <end position="285"/>
    </location>
</feature>
<dbReference type="RefSeq" id="WP_212993569.1">
    <property type="nucleotide sequence ID" value="NZ_BAABEA010000041.1"/>
</dbReference>
<dbReference type="CDD" id="cd00293">
    <property type="entry name" value="USP-like"/>
    <property type="match status" value="1"/>
</dbReference>
<dbReference type="PANTHER" id="PTHR46268">
    <property type="entry name" value="STRESS RESPONSE PROTEIN NHAX"/>
    <property type="match status" value="1"/>
</dbReference>
<feature type="domain" description="UspA" evidence="2">
    <location>
        <begin position="13"/>
        <end position="141"/>
    </location>
</feature>
<evidence type="ECO:0000259" key="2">
    <source>
        <dbReference type="Pfam" id="PF00582"/>
    </source>
</evidence>
<name>A0A919SSJ3_9ACTN</name>
<dbReference type="Pfam" id="PF00582">
    <property type="entry name" value="Usp"/>
    <property type="match status" value="2"/>
</dbReference>
<dbReference type="PANTHER" id="PTHR46268:SF6">
    <property type="entry name" value="UNIVERSAL STRESS PROTEIN UP12"/>
    <property type="match status" value="1"/>
</dbReference>
<dbReference type="Gene3D" id="3.40.50.620">
    <property type="entry name" value="HUPs"/>
    <property type="match status" value="2"/>
</dbReference>
<dbReference type="AlphaFoldDB" id="A0A919SSJ3"/>
<evidence type="ECO:0000313" key="4">
    <source>
        <dbReference type="Proteomes" id="UP000681340"/>
    </source>
</evidence>